<feature type="compositionally biased region" description="Basic and acidic residues" evidence="1">
    <location>
        <begin position="99"/>
        <end position="135"/>
    </location>
</feature>
<evidence type="ECO:0000256" key="1">
    <source>
        <dbReference type="SAM" id="MobiDB-lite"/>
    </source>
</evidence>
<dbReference type="AlphaFoldDB" id="A0A2H2Z643"/>
<protein>
    <submittedName>
        <fullName evidence="2">Uncharacterized protein</fullName>
    </submittedName>
</protein>
<organism evidence="2 3">
    <name type="scientific">Trichoderma parareesei</name>
    <name type="common">Filamentous fungus</name>
    <dbReference type="NCBI Taxonomy" id="858221"/>
    <lineage>
        <taxon>Eukaryota</taxon>
        <taxon>Fungi</taxon>
        <taxon>Dikarya</taxon>
        <taxon>Ascomycota</taxon>
        <taxon>Pezizomycotina</taxon>
        <taxon>Sordariomycetes</taxon>
        <taxon>Hypocreomycetidae</taxon>
        <taxon>Hypocreales</taxon>
        <taxon>Hypocreaceae</taxon>
        <taxon>Trichoderma</taxon>
    </lineage>
</organism>
<feature type="region of interest" description="Disordered" evidence="1">
    <location>
        <begin position="93"/>
        <end position="135"/>
    </location>
</feature>
<accession>A0A2H2Z643</accession>
<keyword evidence="3" id="KW-1185">Reference proteome</keyword>
<evidence type="ECO:0000313" key="3">
    <source>
        <dbReference type="Proteomes" id="UP000219286"/>
    </source>
</evidence>
<dbReference type="EMBL" id="LFMI01000158">
    <property type="protein sequence ID" value="OTA00872.1"/>
    <property type="molecule type" value="Genomic_DNA"/>
</dbReference>
<gene>
    <name evidence="2" type="ORF">A9Z42_0011720</name>
</gene>
<sequence length="135" mass="14431">MLVAILITNNIKQPLDLIHYALIAVLPISRARRRSGVLARVEQAAQAPKPTPKVHAGNACGEQAQNGACGPAAKSAQLLLRLGRYQRGRAEAIVGKQGASERPKDGRQMRGVEEGVDMVRKESAEADGESKRAIS</sequence>
<name>A0A2H2Z643_TRIPA</name>
<evidence type="ECO:0000313" key="2">
    <source>
        <dbReference type="EMBL" id="OTA00872.1"/>
    </source>
</evidence>
<comment type="caution">
    <text evidence="2">The sequence shown here is derived from an EMBL/GenBank/DDBJ whole genome shotgun (WGS) entry which is preliminary data.</text>
</comment>
<proteinExistence type="predicted"/>
<dbReference type="Proteomes" id="UP000219286">
    <property type="component" value="Unassembled WGS sequence"/>
</dbReference>
<reference evidence="2 3" key="1">
    <citation type="journal article" date="2015" name="Genome Announc.">
        <title>Genome sequence and annotation of Trichoderma parareesei, the ancestor of the cellulase producer Trichoderma reesei.</title>
        <authorList>
            <person name="Yang D."/>
            <person name="Pomraning K."/>
            <person name="Kopchinskiy A."/>
            <person name="Karimi Aghcheh R."/>
            <person name="Atanasova L."/>
            <person name="Chenthamara K."/>
            <person name="Baker S.E."/>
            <person name="Zhang R."/>
            <person name="Shen Q."/>
            <person name="Freitag M."/>
            <person name="Kubicek C.P."/>
            <person name="Druzhinina I.S."/>
        </authorList>
    </citation>
    <scope>NUCLEOTIDE SEQUENCE [LARGE SCALE GENOMIC DNA]</scope>
    <source>
        <strain evidence="2 3">CBS 125925</strain>
    </source>
</reference>